<keyword evidence="1" id="KW-0505">Motor protein</keyword>
<dbReference type="Gene3D" id="3.30.740.10">
    <property type="entry name" value="Protein Inhibitor Of Neuronal Nitric Oxide Synthase"/>
    <property type="match status" value="1"/>
</dbReference>
<evidence type="ECO:0000256" key="2">
    <source>
        <dbReference type="SAM" id="MobiDB-lite"/>
    </source>
</evidence>
<accession>A0A914EGH3</accession>
<evidence type="ECO:0000313" key="4">
    <source>
        <dbReference type="WBParaSite" id="ACRNAN_scaffold7710.g17949.t1"/>
    </source>
</evidence>
<evidence type="ECO:0000313" key="3">
    <source>
        <dbReference type="Proteomes" id="UP000887540"/>
    </source>
</evidence>
<dbReference type="GO" id="GO:0030286">
    <property type="term" value="C:dynein complex"/>
    <property type="evidence" value="ECO:0007669"/>
    <property type="project" value="UniProtKB-KW"/>
</dbReference>
<keyword evidence="1" id="KW-0963">Cytoplasm</keyword>
<dbReference type="CDD" id="cd21453">
    <property type="entry name" value="DLC-like_DNAL4"/>
    <property type="match status" value="1"/>
</dbReference>
<dbReference type="WBParaSite" id="ACRNAN_scaffold7710.g17949.t1">
    <property type="protein sequence ID" value="ACRNAN_scaffold7710.g17949.t1"/>
    <property type="gene ID" value="ACRNAN_scaffold7710.g17949"/>
</dbReference>
<feature type="compositionally biased region" description="Low complexity" evidence="2">
    <location>
        <begin position="1"/>
        <end position="23"/>
    </location>
</feature>
<sequence>MDASTSSGSGSSSSNSSKRYSGSFKRSFTHPLIRNCDMEEPMKNFMIGLITKSCDQHKNNYMKTAKEITKRLIRKYNSSWNVVVGEEFGFQIDHDPTRVLYMFYGASTAICVWQST</sequence>
<organism evidence="3 4">
    <name type="scientific">Acrobeloides nanus</name>
    <dbReference type="NCBI Taxonomy" id="290746"/>
    <lineage>
        <taxon>Eukaryota</taxon>
        <taxon>Metazoa</taxon>
        <taxon>Ecdysozoa</taxon>
        <taxon>Nematoda</taxon>
        <taxon>Chromadorea</taxon>
        <taxon>Rhabditida</taxon>
        <taxon>Tylenchina</taxon>
        <taxon>Cephalobomorpha</taxon>
        <taxon>Cephaloboidea</taxon>
        <taxon>Cephalobidae</taxon>
        <taxon>Acrobeloides</taxon>
    </lineage>
</organism>
<dbReference type="SMART" id="SM01375">
    <property type="entry name" value="Dynein_light"/>
    <property type="match status" value="1"/>
</dbReference>
<feature type="region of interest" description="Disordered" evidence="2">
    <location>
        <begin position="1"/>
        <end position="24"/>
    </location>
</feature>
<dbReference type="AlphaFoldDB" id="A0A914EGH3"/>
<keyword evidence="3" id="KW-1185">Reference proteome</keyword>
<dbReference type="PANTHER" id="PTHR11886:SF2">
    <property type="entry name" value="DYNEIN AXONEMAL LIGHT CHAIN 4"/>
    <property type="match status" value="1"/>
</dbReference>
<dbReference type="PANTHER" id="PTHR11886">
    <property type="entry name" value="DYNEIN LIGHT CHAIN"/>
    <property type="match status" value="1"/>
</dbReference>
<dbReference type="InterPro" id="IPR001372">
    <property type="entry name" value="Dynein_light_chain_typ-1/2"/>
</dbReference>
<dbReference type="Proteomes" id="UP000887540">
    <property type="component" value="Unplaced"/>
</dbReference>
<comment type="subcellular location">
    <subcellularLocation>
        <location evidence="1">Cytoplasm</location>
        <location evidence="1">Cytoskeleton</location>
    </subcellularLocation>
</comment>
<protein>
    <recommendedName>
        <fullName evidence="1">Dynein light chain</fullName>
    </recommendedName>
</protein>
<proteinExistence type="inferred from homology"/>
<dbReference type="GO" id="GO:0005874">
    <property type="term" value="C:microtubule"/>
    <property type="evidence" value="ECO:0007669"/>
    <property type="project" value="UniProtKB-KW"/>
</dbReference>
<comment type="similarity">
    <text evidence="1">Belongs to the dynein light chain family.</text>
</comment>
<evidence type="ECO:0000256" key="1">
    <source>
        <dbReference type="RuleBase" id="RU365010"/>
    </source>
</evidence>
<reference evidence="4" key="1">
    <citation type="submission" date="2022-11" db="UniProtKB">
        <authorList>
            <consortium name="WormBaseParasite"/>
        </authorList>
    </citation>
    <scope>IDENTIFICATION</scope>
</reference>
<keyword evidence="1" id="KW-0493">Microtubule</keyword>
<keyword evidence="1" id="KW-0243">Dynein</keyword>
<dbReference type="SUPFAM" id="SSF54648">
    <property type="entry name" value="DLC"/>
    <property type="match status" value="1"/>
</dbReference>
<dbReference type="Pfam" id="PF01221">
    <property type="entry name" value="Dynein_light"/>
    <property type="match status" value="1"/>
</dbReference>
<dbReference type="GO" id="GO:0007017">
    <property type="term" value="P:microtubule-based process"/>
    <property type="evidence" value="ECO:0007669"/>
    <property type="project" value="InterPro"/>
</dbReference>
<name>A0A914EGH3_9BILA</name>
<dbReference type="InterPro" id="IPR037177">
    <property type="entry name" value="DLC_sf"/>
</dbReference>
<keyword evidence="1" id="KW-0206">Cytoskeleton</keyword>